<protein>
    <submittedName>
        <fullName evidence="1">Group 1 glycosyl transferase</fullName>
    </submittedName>
</protein>
<dbReference type="Pfam" id="PF13692">
    <property type="entry name" value="Glyco_trans_1_4"/>
    <property type="match status" value="1"/>
</dbReference>
<dbReference type="CDD" id="cd03801">
    <property type="entry name" value="GT4_PimA-like"/>
    <property type="match status" value="1"/>
</dbReference>
<dbReference type="GO" id="GO:0016740">
    <property type="term" value="F:transferase activity"/>
    <property type="evidence" value="ECO:0007669"/>
    <property type="project" value="UniProtKB-KW"/>
</dbReference>
<dbReference type="AlphaFoldDB" id="A0A1Z4V8J3"/>
<dbReference type="PANTHER" id="PTHR12526:SF630">
    <property type="entry name" value="GLYCOSYLTRANSFERASE"/>
    <property type="match status" value="1"/>
</dbReference>
<reference evidence="1 2" key="1">
    <citation type="submission" date="2017-06" db="EMBL/GenBank/DDBJ databases">
        <title>Genome sequencing of cyanobaciteial culture collection at National Institute for Environmental Studies (NIES).</title>
        <authorList>
            <person name="Hirose Y."/>
            <person name="Shimura Y."/>
            <person name="Fujisawa T."/>
            <person name="Nakamura Y."/>
            <person name="Kawachi M."/>
        </authorList>
    </citation>
    <scope>NUCLEOTIDE SEQUENCE [LARGE SCALE GENOMIC DNA]</scope>
    <source>
        <strain evidence="1 2">NIES-806</strain>
    </source>
</reference>
<evidence type="ECO:0000313" key="1">
    <source>
        <dbReference type="EMBL" id="BAZ87862.1"/>
    </source>
</evidence>
<dbReference type="KEGG" id="dcm:NIES806_40940"/>
<sequence length="383" mass="43762">MLAGLKELGCEVTLMSSTLSSETPWELSSIEVLKSQWCNDVLIYEPTRLDYKLISLFARYYRFTKQTPPISSLLNTPLGMRSWFLKKFELIKPEIIVMNYAYWDQLFHDKKINSVRKIIDIHDLVSLNSSMQGTVSKYITIPVTNKTEIEDKVLQENFFDPLYMEASSEEFDIFDNYDYTISISSKETEIIKSKTSKTHVVYIPVKQPTCQLNNQYSEGAILTIGPNMFNIQGYLYFIKKVLPLILERDSTFLLQVTGGYCKNIYAPEGVELSGFVPDLKEFYETSRFAICPVLAGTGQQIKIVEAMAHGLPVIATRFSGERSPIIHNENGFIANNSREFAEYSLQLWQDKSLCKKLGENARNSISQGFSRESLLKDLSLLLN</sequence>
<dbReference type="OrthoDB" id="526268at2"/>
<keyword evidence="2" id="KW-1185">Reference proteome</keyword>
<dbReference type="EMBL" id="AP018316">
    <property type="protein sequence ID" value="BAZ87862.1"/>
    <property type="molecule type" value="Genomic_DNA"/>
</dbReference>
<dbReference type="Gene3D" id="3.40.50.2000">
    <property type="entry name" value="Glycogen Phosphorylase B"/>
    <property type="match status" value="2"/>
</dbReference>
<name>A0A1Z4V8J3_9CYAN</name>
<dbReference type="Proteomes" id="UP000218702">
    <property type="component" value="Chromosome"/>
</dbReference>
<organism evidence="1 2">
    <name type="scientific">Dolichospermum compactum NIES-806</name>
    <dbReference type="NCBI Taxonomy" id="1973481"/>
    <lineage>
        <taxon>Bacteria</taxon>
        <taxon>Bacillati</taxon>
        <taxon>Cyanobacteriota</taxon>
        <taxon>Cyanophyceae</taxon>
        <taxon>Nostocales</taxon>
        <taxon>Aphanizomenonaceae</taxon>
        <taxon>Dolichospermum</taxon>
        <taxon>Dolichospermum compactum</taxon>
    </lineage>
</organism>
<gene>
    <name evidence="1" type="ORF">NIES806_40940</name>
</gene>
<dbReference type="RefSeq" id="WP_096670106.1">
    <property type="nucleotide sequence ID" value="NZ_AP018316.1"/>
</dbReference>
<accession>A0A1Z4V8J3</accession>
<dbReference type="SUPFAM" id="SSF53756">
    <property type="entry name" value="UDP-Glycosyltransferase/glycogen phosphorylase"/>
    <property type="match status" value="1"/>
</dbReference>
<dbReference type="PANTHER" id="PTHR12526">
    <property type="entry name" value="GLYCOSYLTRANSFERASE"/>
    <property type="match status" value="1"/>
</dbReference>
<evidence type="ECO:0000313" key="2">
    <source>
        <dbReference type="Proteomes" id="UP000218702"/>
    </source>
</evidence>
<keyword evidence="1" id="KW-0808">Transferase</keyword>
<proteinExistence type="predicted"/>